<keyword evidence="2" id="KW-1185">Reference proteome</keyword>
<reference evidence="1 2" key="1">
    <citation type="submission" date="2016-10" db="EMBL/GenBank/DDBJ databases">
        <title>The High Quality Genome of Vibrio splendidus K08M4.</title>
        <authorList>
            <person name="Wendling C."/>
            <person name="Chibani C.M."/>
            <person name="Hertel R."/>
            <person name="Sproer C."/>
            <person name="Bunk B."/>
            <person name="Overmann J."/>
            <person name="Roth O."/>
            <person name="Liesegang H."/>
        </authorList>
    </citation>
    <scope>NUCLEOTIDE SEQUENCE [LARGE SCALE GENOMIC DNA]</scope>
    <source>
        <strain evidence="1 2">K08M4</strain>
    </source>
</reference>
<evidence type="ECO:0008006" key="3">
    <source>
        <dbReference type="Google" id="ProtNLM"/>
    </source>
</evidence>
<dbReference type="AlphaFoldDB" id="A0AA34XQD8"/>
<dbReference type="Proteomes" id="UP000194136">
    <property type="component" value="Chromosome 2"/>
</dbReference>
<dbReference type="EMBL" id="CP017917">
    <property type="protein sequence ID" value="ARP40143.1"/>
    <property type="molecule type" value="Genomic_DNA"/>
</dbReference>
<dbReference type="KEGG" id="vsy:K08M4_34660"/>
<protein>
    <recommendedName>
        <fullName evidence="3">Siderophore ferric iron reductase</fullName>
    </recommendedName>
</protein>
<evidence type="ECO:0000313" key="1">
    <source>
        <dbReference type="EMBL" id="ARP40143.1"/>
    </source>
</evidence>
<dbReference type="GO" id="GO:0051537">
    <property type="term" value="F:2 iron, 2 sulfur cluster binding"/>
    <property type="evidence" value="ECO:0007669"/>
    <property type="project" value="InterPro"/>
</dbReference>
<dbReference type="NCBIfam" id="TIGR03950">
    <property type="entry name" value="sidero_Fe_reduc"/>
    <property type="match status" value="1"/>
</dbReference>
<name>A0AA34XQD8_9VIBR</name>
<dbReference type="InterPro" id="IPR023998">
    <property type="entry name" value="FCR-like"/>
</dbReference>
<proteinExistence type="predicted"/>
<gene>
    <name evidence="1" type="ORF">K08M4_34660</name>
</gene>
<evidence type="ECO:0000313" key="2">
    <source>
        <dbReference type="Proteomes" id="UP000194136"/>
    </source>
</evidence>
<accession>A0AA34XQD8</accession>
<sequence length="254" mass="29260">MMLSQLHNIITRRRAPSLHQKIFAHSKQVTPYLSGSFGTLHSKSIAITNDDSHKEIKRVYDGLAQSHPEAGKAYWLTRTWDLVCWQPIYVTFISIYGLHSLPDIKNIGQFRYKEFVTGYRFFNGDHQHGSPEELIPDAGEAILALTEFYRSQISEWTRIRPGFTNHLLADLLLSSLIKLQQHEPSLTNDYITAQAKLWLEACQLPENHLDSLKIDADSEMLKLIRISCCLVYKCDSRKYCDDCPRHPDNKKTAQ</sequence>
<organism evidence="1 2">
    <name type="scientific">Vibrio syngnathi</name>
    <dbReference type="NCBI Taxonomy" id="3034029"/>
    <lineage>
        <taxon>Bacteria</taxon>
        <taxon>Pseudomonadati</taxon>
        <taxon>Pseudomonadota</taxon>
        <taxon>Gammaproteobacteria</taxon>
        <taxon>Vibrionales</taxon>
        <taxon>Vibrionaceae</taxon>
        <taxon>Vibrio</taxon>
    </lineage>
</organism>